<dbReference type="EnsemblPlants" id="PGSC0003DMT400095888">
    <property type="protein sequence ID" value="PGSC0003DMT400095888"/>
    <property type="gene ID" value="PGSC0003DMG400045459"/>
</dbReference>
<keyword evidence="2" id="KW-1185">Reference proteome</keyword>
<dbReference type="Gramene" id="PGSC0003DMT400095888">
    <property type="protein sequence ID" value="PGSC0003DMT400095888"/>
    <property type="gene ID" value="PGSC0003DMG400045459"/>
</dbReference>
<dbReference type="Proteomes" id="UP000011115">
    <property type="component" value="Unassembled WGS sequence"/>
</dbReference>
<evidence type="ECO:0000313" key="2">
    <source>
        <dbReference type="Proteomes" id="UP000011115"/>
    </source>
</evidence>
<accession>M1DX91</accession>
<dbReference type="PaxDb" id="4113-PGSC0003DMT400095888"/>
<dbReference type="AlphaFoldDB" id="M1DX91"/>
<dbReference type="InParanoid" id="M1DX91"/>
<reference evidence="2" key="1">
    <citation type="journal article" date="2011" name="Nature">
        <title>Genome sequence and analysis of the tuber crop potato.</title>
        <authorList>
            <consortium name="The Potato Genome Sequencing Consortium"/>
        </authorList>
    </citation>
    <scope>NUCLEOTIDE SEQUENCE [LARGE SCALE GENOMIC DNA]</scope>
    <source>
        <strain evidence="2">cv. DM1-3 516 R44</strain>
    </source>
</reference>
<reference evidence="1" key="2">
    <citation type="submission" date="2015-06" db="UniProtKB">
        <authorList>
            <consortium name="EnsemblPlants"/>
        </authorList>
    </citation>
    <scope>IDENTIFICATION</scope>
    <source>
        <strain evidence="1">DM1-3 516 R44</strain>
    </source>
</reference>
<name>M1DX91_SOLTU</name>
<evidence type="ECO:0000313" key="1">
    <source>
        <dbReference type="EnsemblPlants" id="PGSC0003DMT400095888"/>
    </source>
</evidence>
<organism evidence="1 2">
    <name type="scientific">Solanum tuberosum</name>
    <name type="common">Potato</name>
    <dbReference type="NCBI Taxonomy" id="4113"/>
    <lineage>
        <taxon>Eukaryota</taxon>
        <taxon>Viridiplantae</taxon>
        <taxon>Streptophyta</taxon>
        <taxon>Embryophyta</taxon>
        <taxon>Tracheophyta</taxon>
        <taxon>Spermatophyta</taxon>
        <taxon>Magnoliopsida</taxon>
        <taxon>eudicotyledons</taxon>
        <taxon>Gunneridae</taxon>
        <taxon>Pentapetalae</taxon>
        <taxon>asterids</taxon>
        <taxon>lamiids</taxon>
        <taxon>Solanales</taxon>
        <taxon>Solanaceae</taxon>
        <taxon>Solanoideae</taxon>
        <taxon>Solaneae</taxon>
        <taxon>Solanum</taxon>
    </lineage>
</organism>
<sequence length="320" mass="35430">MVDQIFPEGISRLPFAVATQLLDHTALTNNKAEKDHTLAILLTQLDLVTKKIMELEAPDKRKDRYVSPHGRMKYNSNITKSKAAERITSALEKPKGIAIKEDAIPSKVKASKLPTITRKARVDPIDDRIDSSSKIDLCPLSVDTYAFNAISLFCIDCVDQRVCKCSSLVEGPCNVIKEPQVDGTNENVDHVIRSDSLSISIVDYPIACFAHRDHVLENASKTNICLFEGELACFNSSLVVDHSLFKYNIQFEDDEITPSDVPSGVNLESSIVLDSYTCGSNPLWCEAFPPKDGNLFLEDKSTFVGKECDEEEGGVGFPIW</sequence>
<dbReference type="HOGENOM" id="CLU_869892_0_0_1"/>
<proteinExistence type="predicted"/>
<protein>
    <submittedName>
        <fullName evidence="1">Uncharacterized protein</fullName>
    </submittedName>
</protein>